<accession>A0A9X1SXM1</accession>
<keyword evidence="1" id="KW-0812">Transmembrane</keyword>
<dbReference type="Proteomes" id="UP001138997">
    <property type="component" value="Unassembled WGS sequence"/>
</dbReference>
<dbReference type="RefSeq" id="WP_231449214.1">
    <property type="nucleotide sequence ID" value="NZ_JAJOMB010000029.1"/>
</dbReference>
<protein>
    <submittedName>
        <fullName evidence="2">DUF948 domain-containing protein</fullName>
    </submittedName>
</protein>
<comment type="caution">
    <text evidence="2">The sequence shown here is derived from an EMBL/GenBank/DDBJ whole genome shotgun (WGS) entry which is preliminary data.</text>
</comment>
<dbReference type="AlphaFoldDB" id="A0A9X1SXM1"/>
<name>A0A9X1SXM1_9ACTN</name>
<keyword evidence="1" id="KW-1133">Transmembrane helix</keyword>
<keyword evidence="3" id="KW-1185">Reference proteome</keyword>
<proteinExistence type="predicted"/>
<evidence type="ECO:0000313" key="3">
    <source>
        <dbReference type="Proteomes" id="UP001138997"/>
    </source>
</evidence>
<dbReference type="InterPro" id="IPR009293">
    <property type="entry name" value="UPF0478"/>
</dbReference>
<feature type="transmembrane region" description="Helical" evidence="1">
    <location>
        <begin position="6"/>
        <end position="26"/>
    </location>
</feature>
<dbReference type="EMBL" id="JAJOMB010000029">
    <property type="protein sequence ID" value="MCD5316362.1"/>
    <property type="molecule type" value="Genomic_DNA"/>
</dbReference>
<sequence length="120" mass="12287">MVGDIAGLIAAIAFVLLVGVIAIPLIKLGKVLDETRNTVRSLSDGALPLLSEVTTTVASTNQQLGKVDTITNNVAQVSTNVSALTALFAATLGSPVVKVAAFTYGVRQAIGGRKAAGKRR</sequence>
<evidence type="ECO:0000313" key="2">
    <source>
        <dbReference type="EMBL" id="MCD5316362.1"/>
    </source>
</evidence>
<gene>
    <name evidence="2" type="ORF">LR394_36240</name>
</gene>
<evidence type="ECO:0000256" key="1">
    <source>
        <dbReference type="SAM" id="Phobius"/>
    </source>
</evidence>
<reference evidence="2" key="1">
    <citation type="submission" date="2021-11" db="EMBL/GenBank/DDBJ databases">
        <title>Streptomyces corallinus and Kineosporia corallina sp. nov., two new coral-derived marine actinobacteria.</title>
        <authorList>
            <person name="Buangrab K."/>
            <person name="Sutthacheep M."/>
            <person name="Yeemin T."/>
            <person name="Harunari E."/>
            <person name="Igarashi Y."/>
            <person name="Sripreechasak P."/>
            <person name="Kanchanasin P."/>
            <person name="Tanasupawat S."/>
            <person name="Phongsopitanun W."/>
        </authorList>
    </citation>
    <scope>NUCLEOTIDE SEQUENCE</scope>
    <source>
        <strain evidence="2">JCM 31032</strain>
    </source>
</reference>
<organism evidence="2 3">
    <name type="scientific">Kineosporia babensis</name>
    <dbReference type="NCBI Taxonomy" id="499548"/>
    <lineage>
        <taxon>Bacteria</taxon>
        <taxon>Bacillati</taxon>
        <taxon>Actinomycetota</taxon>
        <taxon>Actinomycetes</taxon>
        <taxon>Kineosporiales</taxon>
        <taxon>Kineosporiaceae</taxon>
        <taxon>Kineosporia</taxon>
    </lineage>
</organism>
<dbReference type="Pfam" id="PF06103">
    <property type="entry name" value="DUF948"/>
    <property type="match status" value="1"/>
</dbReference>
<keyword evidence="1" id="KW-0472">Membrane</keyword>